<dbReference type="OrthoDB" id="1078742at2"/>
<comment type="caution">
    <text evidence="1">The sequence shown here is derived from an EMBL/GenBank/DDBJ whole genome shotgun (WGS) entry which is preliminary data.</text>
</comment>
<name>A0A1A9LBG0_9FLAO</name>
<evidence type="ECO:0000313" key="2">
    <source>
        <dbReference type="Proteomes" id="UP000077552"/>
    </source>
</evidence>
<dbReference type="STRING" id="1385699.A7A78_05460"/>
<dbReference type="Proteomes" id="UP000077552">
    <property type="component" value="Unassembled WGS sequence"/>
</dbReference>
<accession>A0A1A9LBG0</accession>
<gene>
    <name evidence="1" type="ORF">A7A78_05460</name>
</gene>
<sequence length="190" mass="21989">MIVVIDTSSLLSLVRYYLPFDQNNKLFNFIKKEIQNHNIIVIDEVLNECKMVSGKLVVKKLDFLSDKDFLKAHKIPVKTENLIPPSPKKFYNLVDNNFITPNAKKLNSAQFEQRKKEFLDSADARMIIYLLTQISKNSFEKIILVTEETEGSNDLKAFKKLPAISKILDIEVKTLPELLELYTDINFSFE</sequence>
<reference evidence="1 2" key="1">
    <citation type="submission" date="2016-05" db="EMBL/GenBank/DDBJ databases">
        <title>Genome sequencing of Vitellibacter soesokkakensis RSSK-12.</title>
        <authorList>
            <person name="Thevarajoo S."/>
            <person name="Selvaratnam C."/>
            <person name="Goh K.M."/>
            <person name="Chan K.-G."/>
            <person name="Chong C.S."/>
        </authorList>
    </citation>
    <scope>NUCLEOTIDE SEQUENCE [LARGE SCALE GENOMIC DNA]</scope>
    <source>
        <strain evidence="1 2">RSSK-12</strain>
    </source>
</reference>
<evidence type="ECO:0000313" key="1">
    <source>
        <dbReference type="EMBL" id="OAD90689.1"/>
    </source>
</evidence>
<dbReference type="EMBL" id="LXIE01000034">
    <property type="protein sequence ID" value="OAD90689.1"/>
    <property type="molecule type" value="Genomic_DNA"/>
</dbReference>
<protein>
    <recommendedName>
        <fullName evidence="3">DUF4411 domain-containing protein</fullName>
    </recommendedName>
</protein>
<proteinExistence type="predicted"/>
<evidence type="ECO:0008006" key="3">
    <source>
        <dbReference type="Google" id="ProtNLM"/>
    </source>
</evidence>
<keyword evidence="2" id="KW-1185">Reference proteome</keyword>
<dbReference type="RefSeq" id="WP_068762595.1">
    <property type="nucleotide sequence ID" value="NZ_LXIE01000034.1"/>
</dbReference>
<organism evidence="1 2">
    <name type="scientific">Aequorivita soesokkakensis</name>
    <dbReference type="NCBI Taxonomy" id="1385699"/>
    <lineage>
        <taxon>Bacteria</taxon>
        <taxon>Pseudomonadati</taxon>
        <taxon>Bacteroidota</taxon>
        <taxon>Flavobacteriia</taxon>
        <taxon>Flavobacteriales</taxon>
        <taxon>Flavobacteriaceae</taxon>
        <taxon>Aequorivita</taxon>
    </lineage>
</organism>
<dbReference type="AlphaFoldDB" id="A0A1A9LBG0"/>